<gene>
    <name evidence="1" type="ORF">J2T04_000477</name>
</gene>
<keyword evidence="2" id="KW-1185">Reference proteome</keyword>
<dbReference type="Proteomes" id="UP001235513">
    <property type="component" value="Unassembled WGS sequence"/>
</dbReference>
<evidence type="ECO:0000313" key="1">
    <source>
        <dbReference type="EMBL" id="MDP9958610.1"/>
    </source>
</evidence>
<comment type="caution">
    <text evidence="1">The sequence shown here is derived from an EMBL/GenBank/DDBJ whole genome shotgun (WGS) entry which is preliminary data.</text>
</comment>
<protein>
    <submittedName>
        <fullName evidence="1">Uncharacterized protein</fullName>
    </submittedName>
</protein>
<dbReference type="RefSeq" id="WP_306840796.1">
    <property type="nucleotide sequence ID" value="NZ_JAUSRL010000001.1"/>
</dbReference>
<evidence type="ECO:0000313" key="2">
    <source>
        <dbReference type="Proteomes" id="UP001235513"/>
    </source>
</evidence>
<sequence>MKNKSFNIIIALFFCIHIPAAEYSSIQKSDAPFLNMKKIATNDYSKKRMKYYHFGTLPLSENNKALLAKNNIRIINKNCVAIPELMYYNKIILEKTHIKLIP</sequence>
<proteinExistence type="predicted"/>
<organism evidence="1 2">
    <name type="scientific">Chryseobacterium lathyri</name>
    <dbReference type="NCBI Taxonomy" id="395933"/>
    <lineage>
        <taxon>Bacteria</taxon>
        <taxon>Pseudomonadati</taxon>
        <taxon>Bacteroidota</taxon>
        <taxon>Flavobacteriia</taxon>
        <taxon>Flavobacteriales</taxon>
        <taxon>Weeksellaceae</taxon>
        <taxon>Chryseobacterium group</taxon>
        <taxon>Chryseobacterium</taxon>
    </lineage>
</organism>
<dbReference type="EMBL" id="JAUSRL010000001">
    <property type="protein sequence ID" value="MDP9958610.1"/>
    <property type="molecule type" value="Genomic_DNA"/>
</dbReference>
<accession>A0ABT9SGS5</accession>
<reference evidence="1 2" key="1">
    <citation type="submission" date="2023-07" db="EMBL/GenBank/DDBJ databases">
        <title>Sorghum-associated microbial communities from plants grown in Nebraska, USA.</title>
        <authorList>
            <person name="Schachtman D."/>
        </authorList>
    </citation>
    <scope>NUCLEOTIDE SEQUENCE [LARGE SCALE GENOMIC DNA]</scope>
    <source>
        <strain evidence="1 2">CC351</strain>
    </source>
</reference>
<name>A0ABT9SGS5_9FLAO</name>